<feature type="compositionally biased region" description="Basic and acidic residues" evidence="1">
    <location>
        <begin position="768"/>
        <end position="820"/>
    </location>
</feature>
<organism evidence="2">
    <name type="scientific">Chromera velia CCMP2878</name>
    <dbReference type="NCBI Taxonomy" id="1169474"/>
    <lineage>
        <taxon>Eukaryota</taxon>
        <taxon>Sar</taxon>
        <taxon>Alveolata</taxon>
        <taxon>Colpodellida</taxon>
        <taxon>Chromeraceae</taxon>
        <taxon>Chromera</taxon>
    </lineage>
</organism>
<sequence>DITAFWLEWAAGNEAEAATDILSSLSEKAVRGKKGKSLHRTLQTTVADEQERSERKRRKKMSAREAASQQPNAKMSNSVRRTSFALSVLSDGSAEEGRLAVADPAGAPQNAAAGERRSSEPLNRLSVAIPSRMPADFVEFTIRWAIVTCHHLTENDELIRSAENCNDLDELLLTAQRLLRPRDSRNSCCRGNNFNVAMGRRGSLVEILRRRQDWDENREAAHRRNSVSEKLEEERAAHTERRQSLPASAAGSAKSRDSRESFDESRQKPERRFPGRRRAGALSTDCRLPPGSPQVSWRPLTRQELLSSARARRALATGREGSAETRGMLRRISSAESFDAAGASREALAADGVLGSLQVSKASAAEKLRTKNGGAMFKGGREKNSFFKHAAANDKKAEKASPTAGMKGGGHSFRAVRRGSGSEVRVPVACVGEDEGEVKDLLWPRYLFGRLVSAAGRGSGFPFDPDVLAHWFAFLAAKARRTTRALTDEALRVLEVPPWVLRSSQIVRVLVPLKDTFGSVYKVRPDRYQLTESRIGRGGVPVTLALWARLVGPVAGREDVKLRPRRGPDGEHVLDKSRGLNMVRSSAGSSGDSESGGFFNLSGSRSGTPLGTEPDGLPVIRRWEVAESIEASEGGSVEEIEEDIQFFDEEAEGDAGRDPAHLQSLSVQEVLEGEDSEALSDLESEGEGRGTGERSLKSFDPEAYRKFGTNNPQKCANICVRFFFFRFCLFLSTQSDEAALLSKFGNLIQAANEIAGADPLLSSSSESSDGKGEKEKAEEDGVRDSEGEQRGTERDEGGGDEGRKSERDGEQIDEPRRENMKTPPQESEVLRNDERPQDATDVADLDFENRRQPDGVEVQPASVNPSWSRAPGSPAGGDVLSDPSHSLNASRRGGDALSAESLSPPATPRETDRSTYLKRKNPLKIPKMNFLTSKVED</sequence>
<feature type="compositionally biased region" description="Acidic residues" evidence="1">
    <location>
        <begin position="672"/>
        <end position="685"/>
    </location>
</feature>
<evidence type="ECO:0000313" key="2">
    <source>
        <dbReference type="EMBL" id="CEM45875.1"/>
    </source>
</evidence>
<gene>
    <name evidence="2" type="ORF">Cvel_29607</name>
</gene>
<feature type="compositionally biased region" description="Basic and acidic residues" evidence="1">
    <location>
        <begin position="218"/>
        <end position="243"/>
    </location>
</feature>
<dbReference type="AlphaFoldDB" id="A0A0G4HNX7"/>
<feature type="region of interest" description="Disordered" evidence="1">
    <location>
        <begin position="759"/>
        <end position="937"/>
    </location>
</feature>
<feature type="compositionally biased region" description="Polar residues" evidence="1">
    <location>
        <begin position="69"/>
        <end position="79"/>
    </location>
</feature>
<accession>A0A0G4HNX7</accession>
<feature type="region of interest" description="Disordered" evidence="1">
    <location>
        <begin position="27"/>
        <end position="79"/>
    </location>
</feature>
<protein>
    <submittedName>
        <fullName evidence="2">Uncharacterized protein</fullName>
    </submittedName>
</protein>
<dbReference type="VEuPathDB" id="CryptoDB:Cvel_29607"/>
<feature type="region of interest" description="Disordered" evidence="1">
    <location>
        <begin position="562"/>
        <end position="618"/>
    </location>
</feature>
<feature type="region of interest" description="Disordered" evidence="1">
    <location>
        <begin position="392"/>
        <end position="416"/>
    </location>
</feature>
<feature type="region of interest" description="Disordered" evidence="1">
    <location>
        <begin position="218"/>
        <end position="296"/>
    </location>
</feature>
<feature type="compositionally biased region" description="Low complexity" evidence="1">
    <location>
        <begin position="585"/>
        <end position="597"/>
    </location>
</feature>
<name>A0A0G4HNX7_9ALVE</name>
<dbReference type="EMBL" id="CDMZ01003307">
    <property type="protein sequence ID" value="CEM45875.1"/>
    <property type="molecule type" value="Genomic_DNA"/>
</dbReference>
<evidence type="ECO:0000256" key="1">
    <source>
        <dbReference type="SAM" id="MobiDB-lite"/>
    </source>
</evidence>
<reference evidence="2" key="1">
    <citation type="submission" date="2014-11" db="EMBL/GenBank/DDBJ databases">
        <authorList>
            <person name="Otto D Thomas"/>
            <person name="Naeem Raeece"/>
        </authorList>
    </citation>
    <scope>NUCLEOTIDE SEQUENCE</scope>
</reference>
<feature type="non-terminal residue" evidence="2">
    <location>
        <position position="1"/>
    </location>
</feature>
<feature type="region of interest" description="Disordered" evidence="1">
    <location>
        <begin position="672"/>
        <end position="697"/>
    </location>
</feature>
<feature type="compositionally biased region" description="Basic and acidic residues" evidence="1">
    <location>
        <begin position="686"/>
        <end position="697"/>
    </location>
</feature>
<feature type="compositionally biased region" description="Basic and acidic residues" evidence="1">
    <location>
        <begin position="828"/>
        <end position="838"/>
    </location>
</feature>
<feature type="compositionally biased region" description="Basic and acidic residues" evidence="1">
    <location>
        <begin position="562"/>
        <end position="578"/>
    </location>
</feature>
<feature type="compositionally biased region" description="Basic and acidic residues" evidence="1">
    <location>
        <begin position="254"/>
        <end position="273"/>
    </location>
</feature>
<proteinExistence type="predicted"/>